<reference evidence="9" key="1">
    <citation type="journal article" date="2019" name="Int. J. Syst. Evol. Microbiol.">
        <title>The Global Catalogue of Microorganisms (GCM) 10K type strain sequencing project: providing services to taxonomists for standard genome sequencing and annotation.</title>
        <authorList>
            <consortium name="The Broad Institute Genomics Platform"/>
            <consortium name="The Broad Institute Genome Sequencing Center for Infectious Disease"/>
            <person name="Wu L."/>
            <person name="Ma J."/>
        </authorList>
    </citation>
    <scope>NUCLEOTIDE SEQUENCE [LARGE SCALE GENOMIC DNA]</scope>
    <source>
        <strain evidence="9">CCM 8936</strain>
    </source>
</reference>
<feature type="transmembrane region" description="Helical" evidence="7">
    <location>
        <begin position="93"/>
        <end position="110"/>
    </location>
</feature>
<keyword evidence="5 7" id="KW-1133">Transmembrane helix</keyword>
<dbReference type="NCBIfam" id="TIGR00544">
    <property type="entry name" value="lgt"/>
    <property type="match status" value="1"/>
</dbReference>
<dbReference type="InterPro" id="IPR001640">
    <property type="entry name" value="Lgt"/>
</dbReference>
<evidence type="ECO:0000256" key="5">
    <source>
        <dbReference type="ARBA" id="ARBA00022989"/>
    </source>
</evidence>
<comment type="similarity">
    <text evidence="1 7">Belongs to the Lgt family.</text>
</comment>
<dbReference type="PROSITE" id="PS01311">
    <property type="entry name" value="LGT"/>
    <property type="match status" value="1"/>
</dbReference>
<dbReference type="Proteomes" id="UP001597251">
    <property type="component" value="Unassembled WGS sequence"/>
</dbReference>
<evidence type="ECO:0000256" key="2">
    <source>
        <dbReference type="ARBA" id="ARBA00022475"/>
    </source>
</evidence>
<organism evidence="8 9">
    <name type="scientific">Companilactobacillus keshanensis</name>
    <dbReference type="NCBI Taxonomy" id="2486003"/>
    <lineage>
        <taxon>Bacteria</taxon>
        <taxon>Bacillati</taxon>
        <taxon>Bacillota</taxon>
        <taxon>Bacilli</taxon>
        <taxon>Lactobacillales</taxon>
        <taxon>Lactobacillaceae</taxon>
        <taxon>Companilactobacillus</taxon>
    </lineage>
</organism>
<keyword evidence="2 7" id="KW-1003">Cell membrane</keyword>
<accession>A0ABW4BUG3</accession>
<feature type="transmembrane region" description="Helical" evidence="7">
    <location>
        <begin position="117"/>
        <end position="135"/>
    </location>
</feature>
<comment type="function">
    <text evidence="7">Catalyzes the transfer of the diacylglyceryl group from phosphatidylglycerol to the sulfhydryl group of the N-terminal cysteine of a prolipoprotein, the first step in the formation of mature lipoproteins.</text>
</comment>
<dbReference type="PANTHER" id="PTHR30589">
    <property type="entry name" value="PROLIPOPROTEIN DIACYLGLYCERYL TRANSFERASE"/>
    <property type="match status" value="1"/>
</dbReference>
<dbReference type="RefSeq" id="WP_125677474.1">
    <property type="nucleotide sequence ID" value="NZ_JBHTOI010000040.1"/>
</dbReference>
<feature type="transmembrane region" description="Helical" evidence="7">
    <location>
        <begin position="232"/>
        <end position="257"/>
    </location>
</feature>
<sequence length="270" mass="30749">MLNFLALNPIAFNLGGLQIHWYGLIIAMGALIGVIMAISEAKKRDVDPENILDLVLYGVPIGLIGARIYYVIFELPFYMANPGEIIKIWHGGIAIYGGLIAAFIVLIVLCKKRNISIWTMLDIAAPSVLLGQIVGRWGNFMNQEAFGGKTTLSFLQSLHLPDFIIQQMYINGAYRQPTFLYESSFNLIGLIIILVLRHRKQFFKRGEVFLAYLVWYPLVRFFVEGMRTDSLYILPGIRVSQALSLILLAVAVILIIYRRKKYQEPWYQDI</sequence>
<keyword evidence="9" id="KW-1185">Reference proteome</keyword>
<comment type="caution">
    <text evidence="8">The sequence shown here is derived from an EMBL/GenBank/DDBJ whole genome shotgun (WGS) entry which is preliminary data.</text>
</comment>
<keyword evidence="3 7" id="KW-0808">Transferase</keyword>
<evidence type="ECO:0000256" key="3">
    <source>
        <dbReference type="ARBA" id="ARBA00022679"/>
    </source>
</evidence>
<keyword evidence="6 7" id="KW-0472">Membrane</keyword>
<comment type="subcellular location">
    <subcellularLocation>
        <location evidence="7">Cell membrane</location>
        <topology evidence="7">Multi-pass membrane protein</topology>
    </subcellularLocation>
</comment>
<evidence type="ECO:0000256" key="4">
    <source>
        <dbReference type="ARBA" id="ARBA00022692"/>
    </source>
</evidence>
<comment type="catalytic activity">
    <reaction evidence="7">
        <text>L-cysteinyl-[prolipoprotein] + a 1,2-diacyl-sn-glycero-3-phospho-(1'-sn-glycerol) = an S-1,2-diacyl-sn-glyceryl-L-cysteinyl-[prolipoprotein] + sn-glycerol 1-phosphate + H(+)</text>
        <dbReference type="Rhea" id="RHEA:56712"/>
        <dbReference type="Rhea" id="RHEA-COMP:14679"/>
        <dbReference type="Rhea" id="RHEA-COMP:14680"/>
        <dbReference type="ChEBI" id="CHEBI:15378"/>
        <dbReference type="ChEBI" id="CHEBI:29950"/>
        <dbReference type="ChEBI" id="CHEBI:57685"/>
        <dbReference type="ChEBI" id="CHEBI:64716"/>
        <dbReference type="ChEBI" id="CHEBI:140658"/>
        <dbReference type="EC" id="2.5.1.145"/>
    </reaction>
</comment>
<comment type="pathway">
    <text evidence="7">Protein modification; lipoprotein biosynthesis (diacylglyceryl transfer).</text>
</comment>
<dbReference type="HAMAP" id="MF_01147">
    <property type="entry name" value="Lgt"/>
    <property type="match status" value="1"/>
</dbReference>
<evidence type="ECO:0000256" key="1">
    <source>
        <dbReference type="ARBA" id="ARBA00007150"/>
    </source>
</evidence>
<feature type="transmembrane region" description="Helical" evidence="7">
    <location>
        <begin position="51"/>
        <end position="73"/>
    </location>
</feature>
<gene>
    <name evidence="7 8" type="primary">lgt</name>
    <name evidence="8" type="ORF">ACFQ42_06570</name>
</gene>
<evidence type="ECO:0000313" key="9">
    <source>
        <dbReference type="Proteomes" id="UP001597251"/>
    </source>
</evidence>
<keyword evidence="4 7" id="KW-0812">Transmembrane</keyword>
<name>A0ABW4BUG3_9LACO</name>
<dbReference type="EMBL" id="JBHTOI010000040">
    <property type="protein sequence ID" value="MFD1418398.1"/>
    <property type="molecule type" value="Genomic_DNA"/>
</dbReference>
<dbReference type="Pfam" id="PF01790">
    <property type="entry name" value="LGT"/>
    <property type="match status" value="1"/>
</dbReference>
<proteinExistence type="inferred from homology"/>
<feature type="transmembrane region" description="Helical" evidence="7">
    <location>
        <begin position="208"/>
        <end position="226"/>
    </location>
</feature>
<feature type="binding site" evidence="7">
    <location>
        <position position="136"/>
    </location>
    <ligand>
        <name>a 1,2-diacyl-sn-glycero-3-phospho-(1'-sn-glycerol)</name>
        <dbReference type="ChEBI" id="CHEBI:64716"/>
    </ligand>
</feature>
<dbReference type="GO" id="GO:0008961">
    <property type="term" value="F:phosphatidylglycerol-prolipoprotein diacylglyceryl transferase activity"/>
    <property type="evidence" value="ECO:0007669"/>
    <property type="project" value="UniProtKB-EC"/>
</dbReference>
<protein>
    <recommendedName>
        <fullName evidence="7">Phosphatidylglycerol--prolipoprotein diacylglyceryl transferase</fullName>
        <ecNumber evidence="7">2.5.1.145</ecNumber>
    </recommendedName>
</protein>
<evidence type="ECO:0000256" key="6">
    <source>
        <dbReference type="ARBA" id="ARBA00023136"/>
    </source>
</evidence>
<dbReference type="PANTHER" id="PTHR30589:SF0">
    <property type="entry name" value="PHOSPHATIDYLGLYCEROL--PROLIPOPROTEIN DIACYLGLYCERYL TRANSFERASE"/>
    <property type="match status" value="1"/>
</dbReference>
<feature type="transmembrane region" description="Helical" evidence="7">
    <location>
        <begin position="178"/>
        <end position="196"/>
    </location>
</feature>
<evidence type="ECO:0000313" key="8">
    <source>
        <dbReference type="EMBL" id="MFD1418398.1"/>
    </source>
</evidence>
<dbReference type="EC" id="2.5.1.145" evidence="7"/>
<evidence type="ECO:0000256" key="7">
    <source>
        <dbReference type="HAMAP-Rule" id="MF_01147"/>
    </source>
</evidence>
<feature type="transmembrane region" description="Helical" evidence="7">
    <location>
        <begin position="20"/>
        <end position="39"/>
    </location>
</feature>